<evidence type="ECO:0000313" key="2">
    <source>
        <dbReference type="Proteomes" id="UP000184546"/>
    </source>
</evidence>
<organism evidence="1 2">
    <name type="scientific">Aspergillus aculeatus (strain ATCC 16872 / CBS 172.66 / WB 5094)</name>
    <dbReference type="NCBI Taxonomy" id="690307"/>
    <lineage>
        <taxon>Eukaryota</taxon>
        <taxon>Fungi</taxon>
        <taxon>Dikarya</taxon>
        <taxon>Ascomycota</taxon>
        <taxon>Pezizomycotina</taxon>
        <taxon>Eurotiomycetes</taxon>
        <taxon>Eurotiomycetidae</taxon>
        <taxon>Eurotiales</taxon>
        <taxon>Aspergillaceae</taxon>
        <taxon>Aspergillus</taxon>
        <taxon>Aspergillus subgen. Circumdati</taxon>
    </lineage>
</organism>
<protein>
    <submittedName>
        <fullName evidence="1">Uncharacterized protein</fullName>
    </submittedName>
</protein>
<name>A0A1L9WFD0_ASPA1</name>
<reference evidence="2" key="1">
    <citation type="journal article" date="2017" name="Genome Biol.">
        <title>Comparative genomics reveals high biological diversity and specific adaptations in the industrially and medically important fungal genus Aspergillus.</title>
        <authorList>
            <person name="de Vries R.P."/>
            <person name="Riley R."/>
            <person name="Wiebenga A."/>
            <person name="Aguilar-Osorio G."/>
            <person name="Amillis S."/>
            <person name="Uchima C.A."/>
            <person name="Anderluh G."/>
            <person name="Asadollahi M."/>
            <person name="Askin M."/>
            <person name="Barry K."/>
            <person name="Battaglia E."/>
            <person name="Bayram O."/>
            <person name="Benocci T."/>
            <person name="Braus-Stromeyer S.A."/>
            <person name="Caldana C."/>
            <person name="Canovas D."/>
            <person name="Cerqueira G.C."/>
            <person name="Chen F."/>
            <person name="Chen W."/>
            <person name="Choi C."/>
            <person name="Clum A."/>
            <person name="Dos Santos R.A."/>
            <person name="Damasio A.R."/>
            <person name="Diallinas G."/>
            <person name="Emri T."/>
            <person name="Fekete E."/>
            <person name="Flipphi M."/>
            <person name="Freyberg S."/>
            <person name="Gallo A."/>
            <person name="Gournas C."/>
            <person name="Habgood R."/>
            <person name="Hainaut M."/>
            <person name="Harispe M.L."/>
            <person name="Henrissat B."/>
            <person name="Hilden K.S."/>
            <person name="Hope R."/>
            <person name="Hossain A."/>
            <person name="Karabika E."/>
            <person name="Karaffa L."/>
            <person name="Karanyi Z."/>
            <person name="Krasevec N."/>
            <person name="Kuo A."/>
            <person name="Kusch H."/>
            <person name="LaButti K."/>
            <person name="Lagendijk E.L."/>
            <person name="Lapidus A."/>
            <person name="Levasseur A."/>
            <person name="Lindquist E."/>
            <person name="Lipzen A."/>
            <person name="Logrieco A.F."/>
            <person name="MacCabe A."/>
            <person name="Maekelae M.R."/>
            <person name="Malavazi I."/>
            <person name="Melin P."/>
            <person name="Meyer V."/>
            <person name="Mielnichuk N."/>
            <person name="Miskei M."/>
            <person name="Molnar A.P."/>
            <person name="Mule G."/>
            <person name="Ngan C.Y."/>
            <person name="Orejas M."/>
            <person name="Orosz E."/>
            <person name="Ouedraogo J.P."/>
            <person name="Overkamp K.M."/>
            <person name="Park H.-S."/>
            <person name="Perrone G."/>
            <person name="Piumi F."/>
            <person name="Punt P.J."/>
            <person name="Ram A.F."/>
            <person name="Ramon A."/>
            <person name="Rauscher S."/>
            <person name="Record E."/>
            <person name="Riano-Pachon D.M."/>
            <person name="Robert V."/>
            <person name="Roehrig J."/>
            <person name="Ruller R."/>
            <person name="Salamov A."/>
            <person name="Salih N.S."/>
            <person name="Samson R.A."/>
            <person name="Sandor E."/>
            <person name="Sanguinetti M."/>
            <person name="Schuetze T."/>
            <person name="Sepcic K."/>
            <person name="Shelest E."/>
            <person name="Sherlock G."/>
            <person name="Sophianopoulou V."/>
            <person name="Squina F.M."/>
            <person name="Sun H."/>
            <person name="Susca A."/>
            <person name="Todd R.B."/>
            <person name="Tsang A."/>
            <person name="Unkles S.E."/>
            <person name="van de Wiele N."/>
            <person name="van Rossen-Uffink D."/>
            <person name="Oliveira J.V."/>
            <person name="Vesth T.C."/>
            <person name="Visser J."/>
            <person name="Yu J.-H."/>
            <person name="Zhou M."/>
            <person name="Andersen M.R."/>
            <person name="Archer D.B."/>
            <person name="Baker S.E."/>
            <person name="Benoit I."/>
            <person name="Brakhage A.A."/>
            <person name="Braus G.H."/>
            <person name="Fischer R."/>
            <person name="Frisvad J.C."/>
            <person name="Goldman G.H."/>
            <person name="Houbraken J."/>
            <person name="Oakley B."/>
            <person name="Pocsi I."/>
            <person name="Scazzocchio C."/>
            <person name="Seiboth B."/>
            <person name="vanKuyk P.A."/>
            <person name="Wortman J."/>
            <person name="Dyer P.S."/>
            <person name="Grigoriev I.V."/>
        </authorList>
    </citation>
    <scope>NUCLEOTIDE SEQUENCE [LARGE SCALE GENOMIC DNA]</scope>
    <source>
        <strain evidence="2">ATCC 16872 / CBS 172.66 / WB 5094</strain>
    </source>
</reference>
<dbReference type="STRING" id="690307.A0A1L9WFD0"/>
<dbReference type="OMA" id="HYDAMEG"/>
<evidence type="ECO:0000313" key="1">
    <source>
        <dbReference type="EMBL" id="OJJ94896.1"/>
    </source>
</evidence>
<keyword evidence="2" id="KW-1185">Reference proteome</keyword>
<proteinExistence type="predicted"/>
<sequence>MDVPDDKHDHSSLLRLLHPSVGSFLRSPTRCTDERFRIDSKQAHYDAMEGCLRLLPDILERGQKEKVGSTSDRSDLMVDTGDACTVWEWSPAARYACRYWVKHLERSRVEAHPGDSFSLFIENHIPRWLKALVQVESIDEASKDLQYLASFISKTGAYELGTSLRELSLSLAERKAQVEQNPSMIYQLVMEHLDRCN</sequence>
<dbReference type="OrthoDB" id="674604at2759"/>
<gene>
    <name evidence="1" type="ORF">ASPACDRAFT_82366</name>
</gene>
<dbReference type="GeneID" id="30979892"/>
<dbReference type="AlphaFoldDB" id="A0A1L9WFD0"/>
<dbReference type="EMBL" id="KV878992">
    <property type="protein sequence ID" value="OJJ94896.1"/>
    <property type="molecule type" value="Genomic_DNA"/>
</dbReference>
<dbReference type="RefSeq" id="XP_020051236.1">
    <property type="nucleotide sequence ID" value="XM_020206078.1"/>
</dbReference>
<dbReference type="Proteomes" id="UP000184546">
    <property type="component" value="Unassembled WGS sequence"/>
</dbReference>
<accession>A0A1L9WFD0</accession>
<dbReference type="VEuPathDB" id="FungiDB:ASPACDRAFT_82366"/>